<dbReference type="Proteomes" id="UP000663828">
    <property type="component" value="Unassembled WGS sequence"/>
</dbReference>
<name>A0A815CMH0_ADIRI</name>
<dbReference type="OrthoDB" id="10027984at2759"/>
<accession>A0A815CMH0</accession>
<evidence type="ECO:0000313" key="2">
    <source>
        <dbReference type="EMBL" id="CAF1285743.1"/>
    </source>
</evidence>
<dbReference type="EMBL" id="CAJNOR010005631">
    <property type="protein sequence ID" value="CAF1570407.1"/>
    <property type="molecule type" value="Genomic_DNA"/>
</dbReference>
<sequence>MTGSPRTSTGTFDGGGNSIVEQTTDILTRFRNSLVRSRKERLLDEDVQATENLVNHIHLTELMAKETLGKLISQGDSMQRSYNLINQLEREIKDIAEDLNEVNGGKCWGACANGTFFGFTCLGCLKKKPRKRSKKKKLKIIEPNPHSLNQIRWSSTSERDEMIARTRELARNRRQHQDFLQTITRINQTKQNQDETNAKQLSQFRDYLLQHHSLSYGYIDQPERLFNEVNMAIHFTQLNTHLDHLFQITESMSNEVNKHNVVITKIEAQAMQSGDLLTDYTLLGHQILGSPVLNSQTSTNPLPISAGQKVLLNAVV</sequence>
<evidence type="ECO:0000313" key="3">
    <source>
        <dbReference type="EMBL" id="CAF1570407.1"/>
    </source>
</evidence>
<comment type="caution">
    <text evidence="2">The sequence shown here is derived from an EMBL/GenBank/DDBJ whole genome shotgun (WGS) entry which is preliminary data.</text>
</comment>
<protein>
    <submittedName>
        <fullName evidence="2">Uncharacterized protein</fullName>
    </submittedName>
</protein>
<keyword evidence="1" id="KW-0175">Coiled coil</keyword>
<proteinExistence type="predicted"/>
<organism evidence="2 5">
    <name type="scientific">Adineta ricciae</name>
    <name type="common">Rotifer</name>
    <dbReference type="NCBI Taxonomy" id="249248"/>
    <lineage>
        <taxon>Eukaryota</taxon>
        <taxon>Metazoa</taxon>
        <taxon>Spiralia</taxon>
        <taxon>Gnathifera</taxon>
        <taxon>Rotifera</taxon>
        <taxon>Eurotatoria</taxon>
        <taxon>Bdelloidea</taxon>
        <taxon>Adinetida</taxon>
        <taxon>Adinetidae</taxon>
        <taxon>Adineta</taxon>
    </lineage>
</organism>
<evidence type="ECO:0000313" key="5">
    <source>
        <dbReference type="Proteomes" id="UP000663852"/>
    </source>
</evidence>
<evidence type="ECO:0000256" key="1">
    <source>
        <dbReference type="SAM" id="Coils"/>
    </source>
</evidence>
<feature type="coiled-coil region" evidence="1">
    <location>
        <begin position="78"/>
        <end position="105"/>
    </location>
</feature>
<keyword evidence="4" id="KW-1185">Reference proteome</keyword>
<evidence type="ECO:0000313" key="4">
    <source>
        <dbReference type="Proteomes" id="UP000663828"/>
    </source>
</evidence>
<dbReference type="AlphaFoldDB" id="A0A815CMH0"/>
<gene>
    <name evidence="2" type="ORF">EDS130_LOCUS29806</name>
    <name evidence="3" type="ORF">XAT740_LOCUS44424</name>
</gene>
<dbReference type="EMBL" id="CAJNOJ010000204">
    <property type="protein sequence ID" value="CAF1285743.1"/>
    <property type="molecule type" value="Genomic_DNA"/>
</dbReference>
<dbReference type="Proteomes" id="UP000663852">
    <property type="component" value="Unassembled WGS sequence"/>
</dbReference>
<reference evidence="2" key="1">
    <citation type="submission" date="2021-02" db="EMBL/GenBank/DDBJ databases">
        <authorList>
            <person name="Nowell W R."/>
        </authorList>
    </citation>
    <scope>NUCLEOTIDE SEQUENCE</scope>
</reference>